<dbReference type="GO" id="GO:0016020">
    <property type="term" value="C:membrane"/>
    <property type="evidence" value="ECO:0007669"/>
    <property type="project" value="UniProtKB-SubCell"/>
</dbReference>
<evidence type="ECO:0000259" key="5">
    <source>
        <dbReference type="Pfam" id="PF00005"/>
    </source>
</evidence>
<evidence type="ECO:0000313" key="7">
    <source>
        <dbReference type="Proteomes" id="UP000318447"/>
    </source>
</evidence>
<protein>
    <submittedName>
        <fullName evidence="6">ABC transporter family protein</fullName>
    </submittedName>
</protein>
<organism evidence="6 7">
    <name type="scientific">Leishmania donovani</name>
    <dbReference type="NCBI Taxonomy" id="5661"/>
    <lineage>
        <taxon>Eukaryota</taxon>
        <taxon>Discoba</taxon>
        <taxon>Euglenozoa</taxon>
        <taxon>Kinetoplastea</taxon>
        <taxon>Metakinetoplastina</taxon>
        <taxon>Trypanosomatida</taxon>
        <taxon>Trypanosomatidae</taxon>
        <taxon>Leishmaniinae</taxon>
        <taxon>Leishmania</taxon>
    </lineage>
</organism>
<name>A0A504X0D8_LEIDO</name>
<dbReference type="InterPro" id="IPR039421">
    <property type="entry name" value="Type_1_exporter"/>
</dbReference>
<dbReference type="InterPro" id="IPR003439">
    <property type="entry name" value="ABC_transporter-like_ATP-bd"/>
</dbReference>
<sequence length="171" mass="18220">MISAYQVLNGALNQLRKSIGAAECMLTVLEVKTDLAPTKGSETATAGVESRVLDCICLHHQARRGRIVLISISGEFPHSSVTAIVGGSGGGKSTTMLCMYEPQVMCVLVDGRDIRDLLFKWLHHQCAVVAQDMHHGLEKASHEAAVTAAKAVNAHSFIVGLSDGYSTFVGE</sequence>
<dbReference type="PANTHER" id="PTHR24221">
    <property type="entry name" value="ATP-BINDING CASSETTE SUB-FAMILY B"/>
    <property type="match status" value="1"/>
</dbReference>
<dbReference type="GO" id="GO:0005524">
    <property type="term" value="F:ATP binding"/>
    <property type="evidence" value="ECO:0007669"/>
    <property type="project" value="InterPro"/>
</dbReference>
<dbReference type="Pfam" id="PF00005">
    <property type="entry name" value="ABC_tran"/>
    <property type="match status" value="1"/>
</dbReference>
<keyword evidence="4" id="KW-0472">Membrane</keyword>
<evidence type="ECO:0000313" key="6">
    <source>
        <dbReference type="EMBL" id="TPP41643.1"/>
    </source>
</evidence>
<dbReference type="GO" id="GO:0042626">
    <property type="term" value="F:ATPase-coupled transmembrane transporter activity"/>
    <property type="evidence" value="ECO:0007669"/>
    <property type="project" value="TreeGrafter"/>
</dbReference>
<evidence type="ECO:0000256" key="1">
    <source>
        <dbReference type="ARBA" id="ARBA00004141"/>
    </source>
</evidence>
<feature type="domain" description="ABC transporter" evidence="5">
    <location>
        <begin position="72"/>
        <end position="143"/>
    </location>
</feature>
<evidence type="ECO:0000256" key="3">
    <source>
        <dbReference type="ARBA" id="ARBA00022989"/>
    </source>
</evidence>
<dbReference type="Proteomes" id="UP000318447">
    <property type="component" value="Unassembled WGS sequence"/>
</dbReference>
<dbReference type="InterPro" id="IPR027417">
    <property type="entry name" value="P-loop_NTPase"/>
</dbReference>
<gene>
    <name evidence="6" type="ORF">CGC21_36640</name>
</gene>
<reference evidence="7" key="1">
    <citation type="submission" date="2019-02" db="EMBL/GenBank/DDBJ databases">
        <title>FDA dAtabase for Regulatory Grade micrObial Sequences (FDA-ARGOS): Supporting development and validation of Infectious Disease Dx tests.</title>
        <authorList>
            <person name="Duncan R."/>
            <person name="Fisher C."/>
            <person name="Tallon L."/>
            <person name="Sadzewicz L."/>
            <person name="Sengamalay N."/>
            <person name="Ott S."/>
            <person name="Godinez A."/>
            <person name="Nagaraj S."/>
            <person name="Vavikolanu K."/>
            <person name="Nadendla S."/>
            <person name="Aluvathingal J."/>
            <person name="Sichtig H."/>
        </authorList>
    </citation>
    <scope>NUCLEOTIDE SEQUENCE [LARGE SCALE GENOMIC DNA]</scope>
    <source>
        <strain evidence="7">FDAARGOS_361</strain>
    </source>
</reference>
<dbReference type="AlphaFoldDB" id="A0A504X0D8"/>
<dbReference type="InterPro" id="IPR036640">
    <property type="entry name" value="ABC1_TM_sf"/>
</dbReference>
<accession>A0A504X0D8</accession>
<comment type="caution">
    <text evidence="6">The sequence shown here is derived from an EMBL/GenBank/DDBJ whole genome shotgun (WGS) entry which is preliminary data.</text>
</comment>
<dbReference type="VEuPathDB" id="TriTrypDB:LdCL_090021500"/>
<dbReference type="GO" id="GO:0016887">
    <property type="term" value="F:ATP hydrolysis activity"/>
    <property type="evidence" value="ECO:0007669"/>
    <property type="project" value="InterPro"/>
</dbReference>
<dbReference type="Gene3D" id="3.40.50.300">
    <property type="entry name" value="P-loop containing nucleotide triphosphate hydrolases"/>
    <property type="match status" value="1"/>
</dbReference>
<comment type="subcellular location">
    <subcellularLocation>
        <location evidence="1">Membrane</location>
        <topology evidence="1">Multi-pass membrane protein</topology>
    </subcellularLocation>
</comment>
<keyword evidence="3" id="KW-1133">Transmembrane helix</keyword>
<evidence type="ECO:0000256" key="4">
    <source>
        <dbReference type="ARBA" id="ARBA00023136"/>
    </source>
</evidence>
<dbReference type="SUPFAM" id="SSF52540">
    <property type="entry name" value="P-loop containing nucleoside triphosphate hydrolases"/>
    <property type="match status" value="1"/>
</dbReference>
<dbReference type="Gene3D" id="1.20.1560.10">
    <property type="entry name" value="ABC transporter type 1, transmembrane domain"/>
    <property type="match status" value="1"/>
</dbReference>
<evidence type="ECO:0000256" key="2">
    <source>
        <dbReference type="ARBA" id="ARBA00022692"/>
    </source>
</evidence>
<dbReference type="EMBL" id="RHLC01000042">
    <property type="protein sequence ID" value="TPP41643.1"/>
    <property type="molecule type" value="Genomic_DNA"/>
</dbReference>
<keyword evidence="2" id="KW-0812">Transmembrane</keyword>
<dbReference type="PANTHER" id="PTHR24221:SF654">
    <property type="entry name" value="ATP-BINDING CASSETTE SUB-FAMILY B MEMBER 6"/>
    <property type="match status" value="1"/>
</dbReference>
<proteinExistence type="predicted"/>